<keyword evidence="2" id="KW-1185">Reference proteome</keyword>
<evidence type="ECO:0000313" key="2">
    <source>
        <dbReference type="Proteomes" id="UP000237105"/>
    </source>
</evidence>
<sequence length="144" mass="16747">MKRTEASYKLGHRDVSIRLVRLIPVLFLVLFGSDFLQKVSNSFPFWTFEPHILEKFKNILAGTLVDNLTFRKKDDIIKKIICLGCRLQKRDNHCDIHNMNHLSHELDNLKGCGTVQPCRYFIHEKGFCWSNQHFPCIGSKGKSN</sequence>
<gene>
    <name evidence="1" type="ORF">PanWU01x14_256280</name>
</gene>
<proteinExistence type="predicted"/>
<dbReference type="Proteomes" id="UP000237105">
    <property type="component" value="Unassembled WGS sequence"/>
</dbReference>
<protein>
    <submittedName>
        <fullName evidence="1">Uncharacterized protein</fullName>
    </submittedName>
</protein>
<reference evidence="2" key="1">
    <citation type="submission" date="2016-06" db="EMBL/GenBank/DDBJ databases">
        <title>Parallel loss of symbiosis genes in relatives of nitrogen-fixing non-legume Parasponia.</title>
        <authorList>
            <person name="Van Velzen R."/>
            <person name="Holmer R."/>
            <person name="Bu F."/>
            <person name="Rutten L."/>
            <person name="Van Zeijl A."/>
            <person name="Liu W."/>
            <person name="Santuari L."/>
            <person name="Cao Q."/>
            <person name="Sharma T."/>
            <person name="Shen D."/>
            <person name="Roswanjaya Y."/>
            <person name="Wardhani T."/>
            <person name="Kalhor M.S."/>
            <person name="Jansen J."/>
            <person name="Van den Hoogen J."/>
            <person name="Gungor B."/>
            <person name="Hartog M."/>
            <person name="Hontelez J."/>
            <person name="Verver J."/>
            <person name="Yang W.-C."/>
            <person name="Schijlen E."/>
            <person name="Repin R."/>
            <person name="Schilthuizen M."/>
            <person name="Schranz E."/>
            <person name="Heidstra R."/>
            <person name="Miyata K."/>
            <person name="Fedorova E."/>
            <person name="Kohlen W."/>
            <person name="Bisseling T."/>
            <person name="Smit S."/>
            <person name="Geurts R."/>
        </authorList>
    </citation>
    <scope>NUCLEOTIDE SEQUENCE [LARGE SCALE GENOMIC DNA]</scope>
    <source>
        <strain evidence="2">cv. WU1-14</strain>
    </source>
</reference>
<evidence type="ECO:0000313" key="1">
    <source>
        <dbReference type="EMBL" id="PON45753.1"/>
    </source>
</evidence>
<dbReference type="AlphaFoldDB" id="A0A2P5BAD4"/>
<organism evidence="1 2">
    <name type="scientific">Parasponia andersonii</name>
    <name type="common">Sponia andersonii</name>
    <dbReference type="NCBI Taxonomy" id="3476"/>
    <lineage>
        <taxon>Eukaryota</taxon>
        <taxon>Viridiplantae</taxon>
        <taxon>Streptophyta</taxon>
        <taxon>Embryophyta</taxon>
        <taxon>Tracheophyta</taxon>
        <taxon>Spermatophyta</taxon>
        <taxon>Magnoliopsida</taxon>
        <taxon>eudicotyledons</taxon>
        <taxon>Gunneridae</taxon>
        <taxon>Pentapetalae</taxon>
        <taxon>rosids</taxon>
        <taxon>fabids</taxon>
        <taxon>Rosales</taxon>
        <taxon>Cannabaceae</taxon>
        <taxon>Parasponia</taxon>
    </lineage>
</organism>
<name>A0A2P5BAD4_PARAD</name>
<dbReference type="EMBL" id="JXTB01000324">
    <property type="protein sequence ID" value="PON45753.1"/>
    <property type="molecule type" value="Genomic_DNA"/>
</dbReference>
<dbReference type="OrthoDB" id="10296680at2759"/>
<accession>A0A2P5BAD4</accession>
<comment type="caution">
    <text evidence="1">The sequence shown here is derived from an EMBL/GenBank/DDBJ whole genome shotgun (WGS) entry which is preliminary data.</text>
</comment>